<feature type="domain" description="PAC" evidence="10">
    <location>
        <begin position="204"/>
        <end position="256"/>
    </location>
</feature>
<dbReference type="EC" id="2.7.13.3" evidence="2"/>
<evidence type="ECO:0000259" key="10">
    <source>
        <dbReference type="PROSITE" id="PS50113"/>
    </source>
</evidence>
<dbReference type="SMART" id="SM00387">
    <property type="entry name" value="HATPase_c"/>
    <property type="match status" value="1"/>
</dbReference>
<dbReference type="PROSITE" id="PS50109">
    <property type="entry name" value="HIS_KIN"/>
    <property type="match status" value="1"/>
</dbReference>
<sequence length="489" mass="55500">MDTISFDTINTNAEGLYNVYFDEMPCFVTIQDREMRVVDCNRRFRENFGDRKGDYCWEVYKGRMSKCPDCAIEKTFLTGESQQSEEIITNLKGEDIPVNVYTSPIINEQGQVDRVLEISTDISGVKNLQKKLHKAQHRIRQLFDEVPCYVTVQNRDLIITAANRRFKDDFGEGVSHPCFEAYKHRSEPCLECPVAKTFEDGQTHHSEEVVTSMSGEQYNVLVSTSPLRDSSGEIFEVVEMSTNITQIRKLQDQLTSLGLLVGSISHGIKGLISHLDGAMYMMTSGLKKNDQARIDKGWDIVQRNVNRIKGMVHDILYYAKDRELQYETVDIQEFMSRIATVMTSKAAAFKVDFNHDFESTMGEFQIDPTALQSALINILENSFDACRKDLKKPAHQVSFNVNPDQTNAHVVIDIEDNGIGMDRETQDKIFSLFFSSKGIEGTGLGLYIANKIVRKHGGTIKVKSAPGEGTHFRITLPKKTEIVYNHRQN</sequence>
<evidence type="ECO:0000256" key="7">
    <source>
        <dbReference type="ARBA" id="ARBA00022840"/>
    </source>
</evidence>
<dbReference type="PROSITE" id="PS50113">
    <property type="entry name" value="PAC"/>
    <property type="match status" value="2"/>
</dbReference>
<keyword evidence="5" id="KW-0547">Nucleotide-binding</keyword>
<dbReference type="InterPro" id="IPR000700">
    <property type="entry name" value="PAS-assoc_C"/>
</dbReference>
<dbReference type="InterPro" id="IPR005467">
    <property type="entry name" value="His_kinase_dom"/>
</dbReference>
<dbReference type="InterPro" id="IPR003594">
    <property type="entry name" value="HATPase_dom"/>
</dbReference>
<reference evidence="11 12" key="1">
    <citation type="submission" date="2024-09" db="EMBL/GenBank/DDBJ databases">
        <title>Laminarin stimulates single cell rates of sulfate reduction while oxygen inhibits transcriptomic activity in coastal marine sediment.</title>
        <authorList>
            <person name="Lindsay M."/>
            <person name="Orcutt B."/>
            <person name="Emerson D."/>
            <person name="Stepanauskas R."/>
            <person name="D'Angelo T."/>
        </authorList>
    </citation>
    <scope>NUCLEOTIDE SEQUENCE [LARGE SCALE GENOMIC DNA]</scope>
    <source>
        <strain evidence="11">SAG AM-311-K15</strain>
    </source>
</reference>
<protein>
    <recommendedName>
        <fullName evidence="2">histidine kinase</fullName>
        <ecNumber evidence="2">2.7.13.3</ecNumber>
    </recommendedName>
</protein>
<evidence type="ECO:0000256" key="5">
    <source>
        <dbReference type="ARBA" id="ARBA00022741"/>
    </source>
</evidence>
<gene>
    <name evidence="11" type="ORF">ACFL27_21620</name>
</gene>
<keyword evidence="3" id="KW-0597">Phosphoprotein</keyword>
<dbReference type="Pfam" id="PF02518">
    <property type="entry name" value="HATPase_c"/>
    <property type="match status" value="1"/>
</dbReference>
<dbReference type="InterPro" id="IPR036890">
    <property type="entry name" value="HATPase_C_sf"/>
</dbReference>
<dbReference type="PANTHER" id="PTHR43065">
    <property type="entry name" value="SENSOR HISTIDINE KINASE"/>
    <property type="match status" value="1"/>
</dbReference>
<dbReference type="InterPro" id="IPR035965">
    <property type="entry name" value="PAS-like_dom_sf"/>
</dbReference>
<dbReference type="GO" id="GO:0005524">
    <property type="term" value="F:ATP binding"/>
    <property type="evidence" value="ECO:0007669"/>
    <property type="project" value="UniProtKB-KW"/>
</dbReference>
<evidence type="ECO:0000313" key="11">
    <source>
        <dbReference type="EMBL" id="MFC1852805.1"/>
    </source>
</evidence>
<evidence type="ECO:0000256" key="8">
    <source>
        <dbReference type="ARBA" id="ARBA00023012"/>
    </source>
</evidence>
<dbReference type="InterPro" id="IPR036097">
    <property type="entry name" value="HisK_dim/P_sf"/>
</dbReference>
<evidence type="ECO:0000256" key="3">
    <source>
        <dbReference type="ARBA" id="ARBA00022553"/>
    </source>
</evidence>
<proteinExistence type="predicted"/>
<dbReference type="PRINTS" id="PR00344">
    <property type="entry name" value="BCTRLSENSOR"/>
</dbReference>
<evidence type="ECO:0000256" key="6">
    <source>
        <dbReference type="ARBA" id="ARBA00022777"/>
    </source>
</evidence>
<dbReference type="SUPFAM" id="SSF55874">
    <property type="entry name" value="ATPase domain of HSP90 chaperone/DNA topoisomerase II/histidine kinase"/>
    <property type="match status" value="1"/>
</dbReference>
<evidence type="ECO:0000313" key="12">
    <source>
        <dbReference type="Proteomes" id="UP001594351"/>
    </source>
</evidence>
<feature type="domain" description="PAC" evidence="10">
    <location>
        <begin position="82"/>
        <end position="134"/>
    </location>
</feature>
<dbReference type="Gene3D" id="3.30.565.10">
    <property type="entry name" value="Histidine kinase-like ATPase, C-terminal domain"/>
    <property type="match status" value="1"/>
</dbReference>
<evidence type="ECO:0000256" key="4">
    <source>
        <dbReference type="ARBA" id="ARBA00022679"/>
    </source>
</evidence>
<dbReference type="Gene3D" id="3.30.450.20">
    <property type="entry name" value="PAS domain"/>
    <property type="match status" value="2"/>
</dbReference>
<evidence type="ECO:0000256" key="2">
    <source>
        <dbReference type="ARBA" id="ARBA00012438"/>
    </source>
</evidence>
<organism evidence="11 12">
    <name type="scientific">candidate division CSSED10-310 bacterium</name>
    <dbReference type="NCBI Taxonomy" id="2855610"/>
    <lineage>
        <taxon>Bacteria</taxon>
        <taxon>Bacteria division CSSED10-310</taxon>
    </lineage>
</organism>
<dbReference type="InterPro" id="IPR004358">
    <property type="entry name" value="Sig_transdc_His_kin-like_C"/>
</dbReference>
<dbReference type="Pfam" id="PF08448">
    <property type="entry name" value="PAS_4"/>
    <property type="match status" value="2"/>
</dbReference>
<name>A0ABV6Z2X2_UNCC1</name>
<dbReference type="SUPFAM" id="SSF47384">
    <property type="entry name" value="Homodimeric domain of signal transducing histidine kinase"/>
    <property type="match status" value="1"/>
</dbReference>
<evidence type="ECO:0000256" key="1">
    <source>
        <dbReference type="ARBA" id="ARBA00000085"/>
    </source>
</evidence>
<accession>A0ABV6Z2X2</accession>
<dbReference type="EMBL" id="JBHPBY010000369">
    <property type="protein sequence ID" value="MFC1852805.1"/>
    <property type="molecule type" value="Genomic_DNA"/>
</dbReference>
<keyword evidence="6" id="KW-0418">Kinase</keyword>
<dbReference type="CDD" id="cd00075">
    <property type="entry name" value="HATPase"/>
    <property type="match status" value="1"/>
</dbReference>
<keyword evidence="12" id="KW-1185">Reference proteome</keyword>
<dbReference type="CDD" id="cd00130">
    <property type="entry name" value="PAS"/>
    <property type="match status" value="1"/>
</dbReference>
<comment type="catalytic activity">
    <reaction evidence="1">
        <text>ATP + protein L-histidine = ADP + protein N-phospho-L-histidine.</text>
        <dbReference type="EC" id="2.7.13.3"/>
    </reaction>
</comment>
<dbReference type="InterPro" id="IPR013656">
    <property type="entry name" value="PAS_4"/>
</dbReference>
<dbReference type="Proteomes" id="UP001594351">
    <property type="component" value="Unassembled WGS sequence"/>
</dbReference>
<keyword evidence="7 11" id="KW-0067">ATP-binding</keyword>
<comment type="caution">
    <text evidence="11">The sequence shown here is derived from an EMBL/GenBank/DDBJ whole genome shotgun (WGS) entry which is preliminary data.</text>
</comment>
<dbReference type="SUPFAM" id="SSF55785">
    <property type="entry name" value="PYP-like sensor domain (PAS domain)"/>
    <property type="match status" value="2"/>
</dbReference>
<keyword evidence="8" id="KW-0902">Two-component regulatory system</keyword>
<dbReference type="PANTHER" id="PTHR43065:SF10">
    <property type="entry name" value="PEROXIDE STRESS-ACTIVATED HISTIDINE KINASE MAK3"/>
    <property type="match status" value="1"/>
</dbReference>
<evidence type="ECO:0000259" key="9">
    <source>
        <dbReference type="PROSITE" id="PS50109"/>
    </source>
</evidence>
<dbReference type="Gene3D" id="1.10.287.130">
    <property type="match status" value="1"/>
</dbReference>
<feature type="domain" description="Histidine kinase" evidence="9">
    <location>
        <begin position="263"/>
        <end position="480"/>
    </location>
</feature>
<keyword evidence="4" id="KW-0808">Transferase</keyword>
<dbReference type="InterPro" id="IPR000014">
    <property type="entry name" value="PAS"/>
</dbReference>